<dbReference type="OrthoDB" id="671595at2759"/>
<dbReference type="Gene3D" id="3.30.497.10">
    <property type="entry name" value="Antithrombin, subunit I, domain 2"/>
    <property type="match status" value="1"/>
</dbReference>
<dbReference type="CDD" id="cd19956">
    <property type="entry name" value="serpinB"/>
    <property type="match status" value="1"/>
</dbReference>
<dbReference type="InterPro" id="IPR042185">
    <property type="entry name" value="Serpin_sf_2"/>
</dbReference>
<gene>
    <name evidence="3" type="ORF">JRQ81_012349</name>
</gene>
<dbReference type="SMART" id="SM00093">
    <property type="entry name" value="SERPIN"/>
    <property type="match status" value="1"/>
</dbReference>
<dbReference type="EMBL" id="JAPFRF010000003">
    <property type="protein sequence ID" value="KAJ7338471.1"/>
    <property type="molecule type" value="Genomic_DNA"/>
</dbReference>
<dbReference type="InterPro" id="IPR042178">
    <property type="entry name" value="Serpin_sf_1"/>
</dbReference>
<sequence>MNSLVTANSEFCVDLFKELLKSSSDENIFFSSLSVSAALGMVSLGARGETVTQMEKVAGAQCDRPGGPHEQFKSLLSSINQHTKNYSLSIANRLYGSNTYRFHQHYLDCTKKLYNAGLERVDFKHSTEEARKKINSWVESQTNGKIQNILEDIDPEAALILVNAIYFKGKWQQQFDKRNTHEAPFWTLKHHSKNVPMMFLKGKFNLAKINNPSMQVLELPYDSCDLSMFILLPENKEYPHQLGVGLTWAKLHEWTSSTHTKHQKMEVLIPKFKMEEKYSLKPILEALGMTDVFEEGKADLSGMSESDAQNLVVSRVIHKSYVEVSEEETKTWKLCFASASLAWG</sequence>
<dbReference type="GO" id="GO:0004867">
    <property type="term" value="F:serine-type endopeptidase inhibitor activity"/>
    <property type="evidence" value="ECO:0007669"/>
    <property type="project" value="InterPro"/>
</dbReference>
<evidence type="ECO:0000256" key="1">
    <source>
        <dbReference type="RuleBase" id="RU000411"/>
    </source>
</evidence>
<dbReference type="GO" id="GO:0005615">
    <property type="term" value="C:extracellular space"/>
    <property type="evidence" value="ECO:0007669"/>
    <property type="project" value="InterPro"/>
</dbReference>
<comment type="caution">
    <text evidence="3">The sequence shown here is derived from an EMBL/GenBank/DDBJ whole genome shotgun (WGS) entry which is preliminary data.</text>
</comment>
<evidence type="ECO:0000313" key="3">
    <source>
        <dbReference type="EMBL" id="KAJ7338471.1"/>
    </source>
</evidence>
<dbReference type="PANTHER" id="PTHR11461:SF199">
    <property type="entry name" value="SERPIN B11"/>
    <property type="match status" value="1"/>
</dbReference>
<dbReference type="Pfam" id="PF00079">
    <property type="entry name" value="Serpin"/>
    <property type="match status" value="1"/>
</dbReference>
<evidence type="ECO:0000259" key="2">
    <source>
        <dbReference type="SMART" id="SM00093"/>
    </source>
</evidence>
<reference evidence="3" key="1">
    <citation type="journal article" date="2023" name="DNA Res.">
        <title>Chromosome-level genome assembly of Phrynocephalus forsythii using third-generation DNA sequencing and Hi-C analysis.</title>
        <authorList>
            <person name="Qi Y."/>
            <person name="Zhao W."/>
            <person name="Zhao Y."/>
            <person name="Niu C."/>
            <person name="Cao S."/>
            <person name="Zhang Y."/>
        </authorList>
    </citation>
    <scope>NUCLEOTIDE SEQUENCE</scope>
    <source>
        <tissue evidence="3">Muscle</tissue>
    </source>
</reference>
<dbReference type="InterPro" id="IPR000215">
    <property type="entry name" value="Serpin_fam"/>
</dbReference>
<proteinExistence type="inferred from homology"/>
<dbReference type="SUPFAM" id="SSF56574">
    <property type="entry name" value="Serpins"/>
    <property type="match status" value="1"/>
</dbReference>
<organism evidence="3 4">
    <name type="scientific">Phrynocephalus forsythii</name>
    <dbReference type="NCBI Taxonomy" id="171643"/>
    <lineage>
        <taxon>Eukaryota</taxon>
        <taxon>Metazoa</taxon>
        <taxon>Chordata</taxon>
        <taxon>Craniata</taxon>
        <taxon>Vertebrata</taxon>
        <taxon>Euteleostomi</taxon>
        <taxon>Lepidosauria</taxon>
        <taxon>Squamata</taxon>
        <taxon>Bifurcata</taxon>
        <taxon>Unidentata</taxon>
        <taxon>Episquamata</taxon>
        <taxon>Toxicofera</taxon>
        <taxon>Iguania</taxon>
        <taxon>Acrodonta</taxon>
        <taxon>Agamidae</taxon>
        <taxon>Agaminae</taxon>
        <taxon>Phrynocephalus</taxon>
    </lineage>
</organism>
<dbReference type="InterPro" id="IPR023796">
    <property type="entry name" value="Serpin_dom"/>
</dbReference>
<dbReference type="InterPro" id="IPR036186">
    <property type="entry name" value="Serpin_sf"/>
</dbReference>
<name>A0A9Q0Y0Y9_9SAUR</name>
<dbReference type="FunFam" id="3.30.497.10:FF:000001">
    <property type="entry name" value="Serine protease inhibitor"/>
    <property type="match status" value="1"/>
</dbReference>
<dbReference type="AlphaFoldDB" id="A0A9Q0Y0Y9"/>
<accession>A0A9Q0Y0Y9</accession>
<dbReference type="Gene3D" id="2.30.39.10">
    <property type="entry name" value="Alpha-1-antitrypsin, domain 1"/>
    <property type="match status" value="1"/>
</dbReference>
<protein>
    <recommendedName>
        <fullName evidence="2">Serpin domain-containing protein</fullName>
    </recommendedName>
</protein>
<dbReference type="Proteomes" id="UP001142489">
    <property type="component" value="Unassembled WGS sequence"/>
</dbReference>
<feature type="domain" description="Serpin" evidence="2">
    <location>
        <begin position="13"/>
        <end position="339"/>
    </location>
</feature>
<dbReference type="PANTHER" id="PTHR11461">
    <property type="entry name" value="SERINE PROTEASE INHIBITOR, SERPIN"/>
    <property type="match status" value="1"/>
</dbReference>
<keyword evidence="4" id="KW-1185">Reference proteome</keyword>
<evidence type="ECO:0000313" key="4">
    <source>
        <dbReference type="Proteomes" id="UP001142489"/>
    </source>
</evidence>
<comment type="similarity">
    <text evidence="1">Belongs to the serpin family.</text>
</comment>